<feature type="compositionally biased region" description="Basic and acidic residues" evidence="1">
    <location>
        <begin position="1028"/>
        <end position="1037"/>
    </location>
</feature>
<feature type="region of interest" description="Disordered" evidence="1">
    <location>
        <begin position="1390"/>
        <end position="1572"/>
    </location>
</feature>
<feature type="compositionally biased region" description="Polar residues" evidence="1">
    <location>
        <begin position="1485"/>
        <end position="1501"/>
    </location>
</feature>
<organism evidence="3 4">
    <name type="scientific">Penicillium egyptiacum</name>
    <dbReference type="NCBI Taxonomy" id="1303716"/>
    <lineage>
        <taxon>Eukaryota</taxon>
        <taxon>Fungi</taxon>
        <taxon>Dikarya</taxon>
        <taxon>Ascomycota</taxon>
        <taxon>Pezizomycotina</taxon>
        <taxon>Eurotiomycetes</taxon>
        <taxon>Eurotiomycetidae</taxon>
        <taxon>Eurotiales</taxon>
        <taxon>Aspergillaceae</taxon>
        <taxon>Penicillium</taxon>
    </lineage>
</organism>
<dbReference type="EMBL" id="CAJVRC010000882">
    <property type="protein sequence ID" value="CAG8903345.1"/>
    <property type="molecule type" value="Genomic_DNA"/>
</dbReference>
<dbReference type="Pfam" id="PF03851">
    <property type="entry name" value="UvdE"/>
    <property type="match status" value="1"/>
</dbReference>
<gene>
    <name evidence="3" type="ORF">PEGY_LOCUS7221</name>
</gene>
<evidence type="ECO:0000313" key="3">
    <source>
        <dbReference type="EMBL" id="CAG8903345.1"/>
    </source>
</evidence>
<feature type="compositionally biased region" description="Basic and acidic residues" evidence="1">
    <location>
        <begin position="834"/>
        <end position="846"/>
    </location>
</feature>
<feature type="compositionally biased region" description="Low complexity" evidence="1">
    <location>
        <begin position="616"/>
        <end position="625"/>
    </location>
</feature>
<dbReference type="GO" id="GO:0004519">
    <property type="term" value="F:endonuclease activity"/>
    <property type="evidence" value="ECO:0007669"/>
    <property type="project" value="InterPro"/>
</dbReference>
<feature type="region of interest" description="Disordered" evidence="1">
    <location>
        <begin position="77"/>
        <end position="109"/>
    </location>
</feature>
<protein>
    <recommendedName>
        <fullName evidence="2">Phosphatidate phosphatase APP1 catalytic domain-containing protein</fullName>
    </recommendedName>
</protein>
<dbReference type="GO" id="GO:0009411">
    <property type="term" value="P:response to UV"/>
    <property type="evidence" value="ECO:0007669"/>
    <property type="project" value="InterPro"/>
</dbReference>
<feature type="region of interest" description="Disordered" evidence="1">
    <location>
        <begin position="1586"/>
        <end position="1624"/>
    </location>
</feature>
<feature type="region of interest" description="Disordered" evidence="1">
    <location>
        <begin position="1018"/>
        <end position="1037"/>
    </location>
</feature>
<proteinExistence type="predicted"/>
<dbReference type="GO" id="GO:0030479">
    <property type="term" value="C:actin cortical patch"/>
    <property type="evidence" value="ECO:0007669"/>
    <property type="project" value="TreeGrafter"/>
</dbReference>
<name>A0A9W4P767_9EURO</name>
<dbReference type="PANTHER" id="PTHR28208:SF3">
    <property type="entry name" value="PHOSPHATIDATE PHOSPHATASE APP1"/>
    <property type="match status" value="1"/>
</dbReference>
<feature type="domain" description="Phosphatidate phosphatase APP1 catalytic" evidence="2">
    <location>
        <begin position="1162"/>
        <end position="1311"/>
    </location>
</feature>
<feature type="region of interest" description="Disordered" evidence="1">
    <location>
        <begin position="818"/>
        <end position="871"/>
    </location>
</feature>
<feature type="region of interest" description="Disordered" evidence="1">
    <location>
        <begin position="613"/>
        <end position="651"/>
    </location>
</feature>
<feature type="region of interest" description="Disordered" evidence="1">
    <location>
        <begin position="1328"/>
        <end position="1378"/>
    </location>
</feature>
<feature type="region of interest" description="Disordered" evidence="1">
    <location>
        <begin position="520"/>
        <end position="554"/>
    </location>
</feature>
<dbReference type="InterPro" id="IPR036237">
    <property type="entry name" value="Xyl_isomerase-like_sf"/>
</dbReference>
<evidence type="ECO:0000313" key="4">
    <source>
        <dbReference type="Proteomes" id="UP001154252"/>
    </source>
</evidence>
<dbReference type="OrthoDB" id="541883at2759"/>
<sequence>MCRSFPRLLQGLSIRVHSLEAGQRGRHTSLIIPESVPVARTRLLPPIHNAHHVAHRALRFSYLSSNTVHPLNISRSASSRAYSQDLGRESRSCPEGMGRATETPGPEAKPVDILNGDIPLPAGQAEVALDPESDEDIPVDPEELKEALGRPPPVNSSYLPLPWKGRLGYACLNTYLRYSTPSVFCSRTCRIASILENRHPLQDPDQPTHPTKNRPDRDQPADVARGQGFVEGLALANVRDLVKIIRWNDKYGIKFMRLSSEMFPFASHKEYGYKLAPFASEALADVGRVVAEVGHRVSVHPGQFTQFGSPRKEVIENSVRDLEYHSEMLQLLKLPPQQDRDAVMILHMGGVFGDKAATLDRFRQNYAMLSQDIKNRLVLENDDVSWSVHDLLPICEELNIPLVLDYHHHNIIFDANELREGTEDIIPLYDRISATWSRKNITQKMHYSEQTASAITSRQRRKHSARVTTLPPCAPTMDLMIEAKDKEQAVFELMRNFKLPGHNLVNEIIPFVRLDENQQFKPPKKSKKNGGFVDLQGSIPPPRTIPDEEVGMGGPDGRVYWPEGMEEWLRPAKKIVKPKAAPRPKKSVSKKGKIESVADAPLNIPIKIETPVKKITGGTKRTPSSRSRKRKASLIESTPESEETENTEEISVELDSAPASISLSRRSSRAKRVNYTEDSALTRLGFFLSEYFYLRRTSLPHETLAPKSRFRWPILRSRPSLFKRPPTTLFPSFPREPRPSRLSHILRLIIGAHSARRAHSRLWGIRHETLPALRHRAQSRVYRAIVQRQARLAARDSRLGGRLVNYLLGTQRRSRPWKFTAVSGGSPAARNPKSTREPRHGPKDTTIDPMSQSGLSSWGPGGGDGAAAPGSRRKKVYEYFKAANELRQTYTSQWSGQRNEHDEDYYNTPGAFPDVEIARSGDEEMVVFPSYARKLTEKKNTGTSPRPRRDSWSETIDEYRGETHEGDDLSSPNWDATETEDAVVAVDVRGWIYSPGRGPMSRKHRLMIALARKLSGVPAPSGTTNDESNDKISGKGDDEYIDKEIQTLVAKAEKEADPAWKGSNVEQTHQPAAQLSKDELSIANAHLMERLRPFLTNPVGSMPVTVFFFNDSESKSRNIMTDESGHFTLRATLPFVPTHIRVLASEDLSVARPIEVIDPVGISLISDIDDTVKHSAIASGAKEMFRNTFIRELDELTVEGVSDWYCKLAKEGVQIHYVSNAPWQLYPLLERYFKMVGLPPGSFHLKQYSGMLQGIFEPTAERKRGSLEQILRDFPERKFILVGDSGEADLEVYTEIVLANPGQILGIFIRDVTTTETQKFFDKSVGNLAQSKRSRTSPDVVDHSDAATNRPTLPPRGGTAVDSTVPVAHHEPDPKDLDLEDLIDLTDLIIDDQPPPAGLTHPATPRPRPAKPIKPSALRMVSTPADLAKSSKPSSLRNVATPSDVPEKDSKPAPEQEAPRRKPVPPVPPRRGVPKTDSLIDVDPSPSTTQSSAGALTNEVPSSWLKGLGDGSAGAQSQSQATRAKPAPPRPPPRRTNTGSSTASSDPSASTASTTPARTPAPASGIQSYPAAAAQAAYQGFQYASDRLNFSGPPSLRKSPSNQSLGRTGSNESGVPPAPLPNKREELWRRRWDRASEVLEQHGVVLGSWRVGSDAQPVCAWLTEQAVKDIKAGRSKGDN</sequence>
<dbReference type="NCBIfam" id="TIGR00629">
    <property type="entry name" value="uvde"/>
    <property type="match status" value="1"/>
</dbReference>
<dbReference type="GO" id="GO:0008195">
    <property type="term" value="F:phosphatidate phosphatase activity"/>
    <property type="evidence" value="ECO:0007669"/>
    <property type="project" value="InterPro"/>
</dbReference>
<accession>A0A9W4P767</accession>
<dbReference type="GO" id="GO:0006289">
    <property type="term" value="P:nucleotide-excision repair"/>
    <property type="evidence" value="ECO:0007669"/>
    <property type="project" value="InterPro"/>
</dbReference>
<dbReference type="InterPro" id="IPR052935">
    <property type="entry name" value="Mg2+_PAP"/>
</dbReference>
<dbReference type="InterPro" id="IPR004601">
    <property type="entry name" value="UvdE"/>
</dbReference>
<comment type="caution">
    <text evidence="3">The sequence shown here is derived from an EMBL/GenBank/DDBJ whole genome shotgun (WGS) entry which is preliminary data.</text>
</comment>
<feature type="compositionally biased region" description="Low complexity" evidence="1">
    <location>
        <begin position="1538"/>
        <end position="1572"/>
    </location>
</feature>
<dbReference type="SUPFAM" id="SSF51658">
    <property type="entry name" value="Xylose isomerase-like"/>
    <property type="match status" value="1"/>
</dbReference>
<dbReference type="Gene3D" id="3.20.20.150">
    <property type="entry name" value="Divalent-metal-dependent TIM barrel enzymes"/>
    <property type="match status" value="1"/>
</dbReference>
<dbReference type="PANTHER" id="PTHR28208">
    <property type="entry name" value="PHOSPHATIDATE PHOSPHATASE APP1"/>
    <property type="match status" value="1"/>
</dbReference>
<dbReference type="Proteomes" id="UP001154252">
    <property type="component" value="Unassembled WGS sequence"/>
</dbReference>
<dbReference type="Pfam" id="PF09949">
    <property type="entry name" value="APP1_cat"/>
    <property type="match status" value="1"/>
</dbReference>
<evidence type="ECO:0000259" key="2">
    <source>
        <dbReference type="Pfam" id="PF09949"/>
    </source>
</evidence>
<dbReference type="InterPro" id="IPR019236">
    <property type="entry name" value="APP1_cat"/>
</dbReference>
<feature type="compositionally biased region" description="Polar residues" evidence="1">
    <location>
        <begin position="1598"/>
        <end position="1613"/>
    </location>
</feature>
<reference evidence="3" key="1">
    <citation type="submission" date="2021-07" db="EMBL/GenBank/DDBJ databases">
        <authorList>
            <person name="Branca A.L. A."/>
        </authorList>
    </citation>
    <scope>NUCLEOTIDE SEQUENCE</scope>
</reference>
<feature type="compositionally biased region" description="Basic and acidic residues" evidence="1">
    <location>
        <begin position="1445"/>
        <end position="1460"/>
    </location>
</feature>
<feature type="region of interest" description="Disordered" evidence="1">
    <location>
        <begin position="198"/>
        <end position="220"/>
    </location>
</feature>
<feature type="compositionally biased region" description="Polar residues" evidence="1">
    <location>
        <begin position="1431"/>
        <end position="1441"/>
    </location>
</feature>
<feature type="compositionally biased region" description="Acidic residues" evidence="1">
    <location>
        <begin position="639"/>
        <end position="651"/>
    </location>
</feature>
<feature type="compositionally biased region" description="Basic and acidic residues" evidence="1">
    <location>
        <begin position="1368"/>
        <end position="1377"/>
    </location>
</feature>
<keyword evidence="4" id="KW-1185">Reference proteome</keyword>
<evidence type="ECO:0000256" key="1">
    <source>
        <dbReference type="SAM" id="MobiDB-lite"/>
    </source>
</evidence>